<organism evidence="5 6">
    <name type="scientific">Escherichia coli</name>
    <dbReference type="NCBI Taxonomy" id="562"/>
    <lineage>
        <taxon>Bacteria</taxon>
        <taxon>Pseudomonadati</taxon>
        <taxon>Pseudomonadota</taxon>
        <taxon>Gammaproteobacteria</taxon>
        <taxon>Enterobacterales</taxon>
        <taxon>Enterobacteriaceae</taxon>
        <taxon>Escherichia</taxon>
    </lineage>
</organism>
<evidence type="ECO:0000256" key="2">
    <source>
        <dbReference type="ARBA" id="ARBA00022676"/>
    </source>
</evidence>
<evidence type="ECO:0000259" key="4">
    <source>
        <dbReference type="Pfam" id="PF00535"/>
    </source>
</evidence>
<evidence type="ECO:0000256" key="1">
    <source>
        <dbReference type="ARBA" id="ARBA00006739"/>
    </source>
</evidence>
<sequence length="273" mass="31535">MKGFSVLMSVYKGEKENYLDECFKSLHEQTIKANEIILVIDGPVSKELYQVIDKWGEILPIIKVKLDKNVGLGQALNIGLKHCNFELVARMDTDDYCVKDRFSLQMKFFEENNDIMVLGGEIEEYDQSLSIPLGKRTTALSHEEIIEVAKKRNPLNHMTVMYKKSFILSIGGYQHHLYMEDYNLWLRVLASGGCICNLPKVLVHVRAGEEMIKRRKGWIYIKSEIQLARLKSKLNITGFCNNYYTMTLRILARLMPTPLLKFVYSKLRTSKLA</sequence>
<evidence type="ECO:0000256" key="3">
    <source>
        <dbReference type="ARBA" id="ARBA00022679"/>
    </source>
</evidence>
<evidence type="ECO:0000313" key="5">
    <source>
        <dbReference type="EMBL" id="RLY57726.1"/>
    </source>
</evidence>
<reference evidence="5 6" key="1">
    <citation type="submission" date="2018-10" db="EMBL/GenBank/DDBJ databases">
        <title>Comparison of Escherichia coli isolates recovered from retail chicken and from chicken fecal samples by antimicrobial susceptibility test and whole genome sequencing.</title>
        <authorList>
            <person name="Tang B."/>
            <person name="Ma Y."/>
            <person name="He X."/>
            <person name="Cao L."/>
            <person name="Xia X."/>
            <person name="Yang H."/>
        </authorList>
    </citation>
    <scope>NUCLEOTIDE SEQUENCE [LARGE SCALE GENOMIC DNA]</scope>
    <source>
        <strain evidence="5 6">CMJH98b</strain>
    </source>
</reference>
<evidence type="ECO:0000313" key="6">
    <source>
        <dbReference type="Proteomes" id="UP000281340"/>
    </source>
</evidence>
<dbReference type="Proteomes" id="UP000281340">
    <property type="component" value="Unassembled WGS sequence"/>
</dbReference>
<name>A0A3L9I680_ECOLX</name>
<dbReference type="InterPro" id="IPR001173">
    <property type="entry name" value="Glyco_trans_2-like"/>
</dbReference>
<dbReference type="PANTHER" id="PTHR43685:SF5">
    <property type="entry name" value="GLYCOSYLTRANSFERASE EPSE-RELATED"/>
    <property type="match status" value="1"/>
</dbReference>
<gene>
    <name evidence="5" type="ORF">EAI46_12135</name>
</gene>
<accession>A0A3L9I680</accession>
<dbReference type="RefSeq" id="WP_074512196.1">
    <property type="nucleotide sequence ID" value="NZ_CP080070.1"/>
</dbReference>
<dbReference type="InterPro" id="IPR050834">
    <property type="entry name" value="Glycosyltransf_2"/>
</dbReference>
<proteinExistence type="inferred from homology"/>
<feature type="domain" description="Glycosyltransferase 2-like" evidence="4">
    <location>
        <begin position="5"/>
        <end position="141"/>
    </location>
</feature>
<dbReference type="EMBL" id="RDDM01000077">
    <property type="protein sequence ID" value="RLY57726.1"/>
    <property type="molecule type" value="Genomic_DNA"/>
</dbReference>
<dbReference type="AlphaFoldDB" id="A0A3L9I680"/>
<dbReference type="Pfam" id="PF00535">
    <property type="entry name" value="Glycos_transf_2"/>
    <property type="match status" value="1"/>
</dbReference>
<dbReference type="Gene3D" id="3.90.550.10">
    <property type="entry name" value="Spore Coat Polysaccharide Biosynthesis Protein SpsA, Chain A"/>
    <property type="match status" value="1"/>
</dbReference>
<keyword evidence="3 5" id="KW-0808">Transferase</keyword>
<dbReference type="PANTHER" id="PTHR43685">
    <property type="entry name" value="GLYCOSYLTRANSFERASE"/>
    <property type="match status" value="1"/>
</dbReference>
<comment type="caution">
    <text evidence="5">The sequence shown here is derived from an EMBL/GenBank/DDBJ whole genome shotgun (WGS) entry which is preliminary data.</text>
</comment>
<protein>
    <submittedName>
        <fullName evidence="5">Glycosyltransferase</fullName>
    </submittedName>
</protein>
<comment type="similarity">
    <text evidence="1">Belongs to the glycosyltransferase 2 family.</text>
</comment>
<dbReference type="SUPFAM" id="SSF53448">
    <property type="entry name" value="Nucleotide-diphospho-sugar transferases"/>
    <property type="match status" value="1"/>
</dbReference>
<dbReference type="InterPro" id="IPR029044">
    <property type="entry name" value="Nucleotide-diphossugar_trans"/>
</dbReference>
<dbReference type="GO" id="GO:0016757">
    <property type="term" value="F:glycosyltransferase activity"/>
    <property type="evidence" value="ECO:0007669"/>
    <property type="project" value="UniProtKB-KW"/>
</dbReference>
<keyword evidence="2" id="KW-0328">Glycosyltransferase</keyword>